<keyword evidence="9" id="KW-0378">Hydrolase</keyword>
<dbReference type="Pfam" id="PF02743">
    <property type="entry name" value="dCache_1"/>
    <property type="match status" value="1"/>
</dbReference>
<evidence type="ECO:0000259" key="8">
    <source>
        <dbReference type="PROSITE" id="PS50887"/>
    </source>
</evidence>
<organism evidence="9">
    <name type="scientific">Clostridium tertium</name>
    <dbReference type="NCBI Taxonomy" id="1559"/>
    <lineage>
        <taxon>Bacteria</taxon>
        <taxon>Bacillati</taxon>
        <taxon>Bacillota</taxon>
        <taxon>Clostridia</taxon>
        <taxon>Eubacteriales</taxon>
        <taxon>Clostridiaceae</taxon>
        <taxon>Clostridium</taxon>
    </lineage>
</organism>
<dbReference type="InterPro" id="IPR029151">
    <property type="entry name" value="Sensor-like_sf"/>
</dbReference>
<dbReference type="SUPFAM" id="SSF103190">
    <property type="entry name" value="Sensory domain-like"/>
    <property type="match status" value="1"/>
</dbReference>
<dbReference type="SMART" id="SM00052">
    <property type="entry name" value="EAL"/>
    <property type="match status" value="1"/>
</dbReference>
<dbReference type="Pfam" id="PF00990">
    <property type="entry name" value="GGDEF"/>
    <property type="match status" value="1"/>
</dbReference>
<evidence type="ECO:0000256" key="6">
    <source>
        <dbReference type="SAM" id="Phobius"/>
    </source>
</evidence>
<protein>
    <submittedName>
        <fullName evidence="9">Cyclic di-GMP phosphodiesterase Gmr</fullName>
        <ecNumber evidence="9">3.1.4.52</ecNumber>
    </submittedName>
</protein>
<dbReference type="InterPro" id="IPR035919">
    <property type="entry name" value="EAL_sf"/>
</dbReference>
<keyword evidence="2" id="KW-1003">Cell membrane</keyword>
<feature type="domain" description="EAL" evidence="7">
    <location>
        <begin position="492"/>
        <end position="747"/>
    </location>
</feature>
<evidence type="ECO:0000256" key="4">
    <source>
        <dbReference type="ARBA" id="ARBA00022989"/>
    </source>
</evidence>
<name>A0A6N3EYV4_9CLOT</name>
<dbReference type="Pfam" id="PF00563">
    <property type="entry name" value="EAL"/>
    <property type="match status" value="1"/>
</dbReference>
<keyword evidence="5 6" id="KW-0472">Membrane</keyword>
<evidence type="ECO:0000256" key="3">
    <source>
        <dbReference type="ARBA" id="ARBA00022692"/>
    </source>
</evidence>
<comment type="subcellular location">
    <subcellularLocation>
        <location evidence="1">Cell membrane</location>
        <topology evidence="1">Multi-pass membrane protein</topology>
    </subcellularLocation>
</comment>
<dbReference type="EMBL" id="CACRTO010000022">
    <property type="protein sequence ID" value="VYU44933.1"/>
    <property type="molecule type" value="Genomic_DNA"/>
</dbReference>
<dbReference type="PANTHER" id="PTHR33121:SF70">
    <property type="entry name" value="SIGNALING PROTEIN YKOW"/>
    <property type="match status" value="1"/>
</dbReference>
<dbReference type="InterPro" id="IPR050706">
    <property type="entry name" value="Cyclic-di-GMP_PDE-like"/>
</dbReference>
<dbReference type="Gene3D" id="3.30.450.20">
    <property type="entry name" value="PAS domain"/>
    <property type="match status" value="1"/>
</dbReference>
<dbReference type="CDD" id="cd18774">
    <property type="entry name" value="PDC2_HK_sensor"/>
    <property type="match status" value="1"/>
</dbReference>
<dbReference type="NCBIfam" id="TIGR00254">
    <property type="entry name" value="GGDEF"/>
    <property type="match status" value="1"/>
</dbReference>
<dbReference type="CDD" id="cd01948">
    <property type="entry name" value="EAL"/>
    <property type="match status" value="1"/>
</dbReference>
<dbReference type="GO" id="GO:0005886">
    <property type="term" value="C:plasma membrane"/>
    <property type="evidence" value="ECO:0007669"/>
    <property type="project" value="UniProtKB-SubCell"/>
</dbReference>
<feature type="transmembrane region" description="Helical" evidence="6">
    <location>
        <begin position="7"/>
        <end position="32"/>
    </location>
</feature>
<evidence type="ECO:0000256" key="5">
    <source>
        <dbReference type="ARBA" id="ARBA00023136"/>
    </source>
</evidence>
<dbReference type="SUPFAM" id="SSF55073">
    <property type="entry name" value="Nucleotide cyclase"/>
    <property type="match status" value="1"/>
</dbReference>
<dbReference type="InterPro" id="IPR001633">
    <property type="entry name" value="EAL_dom"/>
</dbReference>
<dbReference type="SMART" id="SM00267">
    <property type="entry name" value="GGDEF"/>
    <property type="match status" value="1"/>
</dbReference>
<dbReference type="InterPro" id="IPR000160">
    <property type="entry name" value="GGDEF_dom"/>
</dbReference>
<dbReference type="PROSITE" id="PS50883">
    <property type="entry name" value="EAL"/>
    <property type="match status" value="1"/>
</dbReference>
<dbReference type="InterPro" id="IPR043128">
    <property type="entry name" value="Rev_trsase/Diguanyl_cyclase"/>
</dbReference>
<keyword evidence="3 6" id="KW-0812">Transmembrane</keyword>
<proteinExistence type="predicted"/>
<reference evidence="9" key="1">
    <citation type="submission" date="2019-11" db="EMBL/GenBank/DDBJ databases">
        <authorList>
            <person name="Feng L."/>
        </authorList>
    </citation>
    <scope>NUCLEOTIDE SEQUENCE</scope>
    <source>
        <strain evidence="9">CTertiumLFYP3</strain>
    </source>
</reference>
<evidence type="ECO:0000256" key="1">
    <source>
        <dbReference type="ARBA" id="ARBA00004651"/>
    </source>
</evidence>
<dbReference type="SUPFAM" id="SSF141868">
    <property type="entry name" value="EAL domain-like"/>
    <property type="match status" value="1"/>
</dbReference>
<dbReference type="PANTHER" id="PTHR33121">
    <property type="entry name" value="CYCLIC DI-GMP PHOSPHODIESTERASE PDEF"/>
    <property type="match status" value="1"/>
</dbReference>
<dbReference type="EC" id="3.1.4.52" evidence="9"/>
<dbReference type="PROSITE" id="PS50887">
    <property type="entry name" value="GGDEF"/>
    <property type="match status" value="1"/>
</dbReference>
<feature type="domain" description="GGDEF" evidence="8">
    <location>
        <begin position="344"/>
        <end position="483"/>
    </location>
</feature>
<dbReference type="GO" id="GO:0071111">
    <property type="term" value="F:cyclic-guanylate-specific phosphodiesterase activity"/>
    <property type="evidence" value="ECO:0007669"/>
    <property type="project" value="UniProtKB-EC"/>
</dbReference>
<accession>A0A6N3EYV4</accession>
<dbReference type="InterPro" id="IPR029787">
    <property type="entry name" value="Nucleotide_cyclase"/>
</dbReference>
<evidence type="ECO:0000259" key="7">
    <source>
        <dbReference type="PROSITE" id="PS50883"/>
    </source>
</evidence>
<evidence type="ECO:0000256" key="2">
    <source>
        <dbReference type="ARBA" id="ARBA00022475"/>
    </source>
</evidence>
<dbReference type="InterPro" id="IPR033479">
    <property type="entry name" value="dCache_1"/>
</dbReference>
<sequence length="758" mass="86877">MKLKKYYILKVVTAFFVTIVFALICSFTYLTYMSHILDENTKERLLEIADETTDIMNIKFESSITELENLSTILSLKSGYDEDELINILDNYVQVSNFSNMGFIKANGDGYSEDLKGINFSDREYFQKAMNGEKNISKFMEDRVSGEIESTFAVPVYDEYNKVVGVLAASKPISEFKDILNVNILDGEGCLILANSNGSVVINQNHKNYDSSIKDLSKVKFENNETFKNNLNESDKGVLKTKSDTGNSKYVAYAPIGINNWYIISIVPANVIEKSITSLNKISAFMWISVSVLLLIVVSYIIYSRRKSDEKLENIAFVDPLINGPNYNAFISDFNDIMKKDDGVNYALVSLDMDKFKVINDAFGYENGNTILKNIALGICKNLKSNEIYARYNADNFLIILEYTSDKNILKRMEDMTNDILISLESVIKSMNERVDSYKFILTYGICIIKNRKDPLDILVDRSNLAKKSVKGSHKTTGAFYTKDLREKILMEKELENYMDKALREKQFKVYFQPEVSFSTGEIIGAEALVRWYHSEKGIIYPDKFIPLFERNQFIKKLDYYMFNEVASYIQNWEAEGIALPKTFSINLSRIHLSDVDLSDKLVRILEAHNVSPNRIGIELTESAFFEDKDLIINMMDKLKDAGFKIYIDDFGSGYSSLNTLKDLKVDYLKFDREFLTNLEDNKKGQSILHNLVNMAKDINICTVAEGVENTLQANFLREKGFDIAQGYYYFKPMTANDMKYELRKKDNIVNSINEVKK</sequence>
<feature type="transmembrane region" description="Helical" evidence="6">
    <location>
        <begin position="284"/>
        <end position="303"/>
    </location>
</feature>
<gene>
    <name evidence="9" type="primary">gmr_3</name>
    <name evidence="9" type="ORF">CTLFYP3_02475</name>
</gene>
<dbReference type="Gene3D" id="3.30.70.270">
    <property type="match status" value="1"/>
</dbReference>
<dbReference type="CDD" id="cd12914">
    <property type="entry name" value="PDC1_DGC_like"/>
    <property type="match status" value="1"/>
</dbReference>
<dbReference type="AlphaFoldDB" id="A0A6N3EYV4"/>
<dbReference type="Gene3D" id="3.20.20.450">
    <property type="entry name" value="EAL domain"/>
    <property type="match status" value="1"/>
</dbReference>
<keyword evidence="4 6" id="KW-1133">Transmembrane helix</keyword>
<evidence type="ECO:0000313" key="9">
    <source>
        <dbReference type="EMBL" id="VYU44933.1"/>
    </source>
</evidence>
<dbReference type="RefSeq" id="WP_156626909.1">
    <property type="nucleotide sequence ID" value="NZ_CACRTO010000022.1"/>
</dbReference>